<feature type="signal peptide" evidence="6">
    <location>
        <begin position="1"/>
        <end position="21"/>
    </location>
</feature>
<dbReference type="GO" id="GO:0070008">
    <property type="term" value="F:serine-type exopeptidase activity"/>
    <property type="evidence" value="ECO:0007669"/>
    <property type="project" value="InterPro"/>
</dbReference>
<dbReference type="GeneID" id="9043511"/>
<dbReference type="PANTHER" id="PTHR11010:SF38">
    <property type="entry name" value="LYSOSOMAL PRO-X CARBOXYPEPTIDASE"/>
    <property type="match status" value="1"/>
</dbReference>
<feature type="chain" id="PRO_5002955034" evidence="6">
    <location>
        <begin position="22"/>
        <end position="300"/>
    </location>
</feature>
<dbReference type="Gene3D" id="3.40.50.1820">
    <property type="entry name" value="alpha/beta hydrolase"/>
    <property type="match status" value="1"/>
</dbReference>
<keyword evidence="7" id="KW-0121">Carboxypeptidase</keyword>
<protein>
    <submittedName>
        <fullName evidence="7">Lysosomal Pro-X carboxypeptidase, putative</fullName>
    </submittedName>
</protein>
<comment type="similarity">
    <text evidence="1">Belongs to the peptidase S28 family.</text>
</comment>
<reference evidence="7 8" key="1">
    <citation type="submission" date="2008-07" db="EMBL/GenBank/DDBJ databases">
        <authorList>
            <person name="El-Sayed N."/>
            <person name="Caler E."/>
            <person name="Inman J."/>
            <person name="Amedeo P."/>
            <person name="Hass B."/>
            <person name="Wortman J."/>
        </authorList>
    </citation>
    <scope>NUCLEOTIDE SEQUENCE [LARGE SCALE GENOMIC DNA]</scope>
    <source>
        <strain evidence="8">ATCC 50983 / TXsc</strain>
    </source>
</reference>
<dbReference type="Proteomes" id="UP000007800">
    <property type="component" value="Unassembled WGS sequence"/>
</dbReference>
<keyword evidence="8" id="KW-1185">Reference proteome</keyword>
<dbReference type="RefSeq" id="XP_002767728.1">
    <property type="nucleotide sequence ID" value="XM_002767682.1"/>
</dbReference>
<dbReference type="InterPro" id="IPR008758">
    <property type="entry name" value="Peptidase_S28"/>
</dbReference>
<dbReference type="InterPro" id="IPR029058">
    <property type="entry name" value="AB_hydrolase_fold"/>
</dbReference>
<dbReference type="GO" id="GO:0004180">
    <property type="term" value="F:carboxypeptidase activity"/>
    <property type="evidence" value="ECO:0007669"/>
    <property type="project" value="UniProtKB-KW"/>
</dbReference>
<evidence type="ECO:0000256" key="4">
    <source>
        <dbReference type="ARBA" id="ARBA00022801"/>
    </source>
</evidence>
<dbReference type="SUPFAM" id="SSF53474">
    <property type="entry name" value="alpha/beta-Hydrolases"/>
    <property type="match status" value="1"/>
</dbReference>
<evidence type="ECO:0000256" key="2">
    <source>
        <dbReference type="ARBA" id="ARBA00022670"/>
    </source>
</evidence>
<accession>C5LS48</accession>
<keyword evidence="5" id="KW-0325">Glycoprotein</keyword>
<dbReference type="PANTHER" id="PTHR11010">
    <property type="entry name" value="PROTEASE S28 PRO-X CARBOXYPEPTIDASE-RELATED"/>
    <property type="match status" value="1"/>
</dbReference>
<evidence type="ECO:0000313" key="8">
    <source>
        <dbReference type="Proteomes" id="UP000007800"/>
    </source>
</evidence>
<dbReference type="Gene3D" id="1.20.120.980">
    <property type="entry name" value="Serine carboxypeptidase S28, SKS domain"/>
    <property type="match status" value="1"/>
</dbReference>
<dbReference type="OMA" id="IESEHRY"/>
<evidence type="ECO:0000256" key="6">
    <source>
        <dbReference type="SAM" id="SignalP"/>
    </source>
</evidence>
<keyword evidence="2" id="KW-0645">Protease</keyword>
<evidence type="ECO:0000256" key="5">
    <source>
        <dbReference type="ARBA" id="ARBA00023180"/>
    </source>
</evidence>
<sequence>MLTRFPVILFATSALAGRAGQELLTMDVPLDHFSLVAKQPTIPLHYWLDTEHYDPAKDQCAIFYIMGGESPLPESGVIYPFISERLAREHNGLVIESEHRFYGSSIPQSYEKSLPYLSVEQSLMDHATVLRHTLETVENANRCRVIAVGGSYSGFLALAFRLRYPKLVYAAYASSSPGRLYSQEASRFDGRYYSRVTDAADSIRSNCSNSVIKAFDDFVHRYAGRVTFEQAKNELKICNPEVFGREDGLFEELVQMVRMEFSGANMASYPPSSNSPTYMLCTMVEQSGIAGIFEAMTQGR</sequence>
<evidence type="ECO:0000256" key="1">
    <source>
        <dbReference type="ARBA" id="ARBA00011079"/>
    </source>
</evidence>
<proteinExistence type="inferred from homology"/>
<gene>
    <name evidence="7" type="ORF">Pmar_PMAR027712</name>
</gene>
<dbReference type="InParanoid" id="C5LS48"/>
<organism evidence="8">
    <name type="scientific">Perkinsus marinus (strain ATCC 50983 / TXsc)</name>
    <dbReference type="NCBI Taxonomy" id="423536"/>
    <lineage>
        <taxon>Eukaryota</taxon>
        <taxon>Sar</taxon>
        <taxon>Alveolata</taxon>
        <taxon>Perkinsozoa</taxon>
        <taxon>Perkinsea</taxon>
        <taxon>Perkinsida</taxon>
        <taxon>Perkinsidae</taxon>
        <taxon>Perkinsus</taxon>
    </lineage>
</organism>
<dbReference type="EMBL" id="GG685033">
    <property type="protein sequence ID" value="EER00446.1"/>
    <property type="molecule type" value="Genomic_DNA"/>
</dbReference>
<dbReference type="GO" id="GO:0006508">
    <property type="term" value="P:proteolysis"/>
    <property type="evidence" value="ECO:0007669"/>
    <property type="project" value="UniProtKB-KW"/>
</dbReference>
<keyword evidence="3 6" id="KW-0732">Signal</keyword>
<dbReference type="ESTHER" id="perm5-c5ls48">
    <property type="family name" value="Prolylcarboxypeptidase"/>
</dbReference>
<feature type="non-terminal residue" evidence="7">
    <location>
        <position position="300"/>
    </location>
</feature>
<dbReference type="GO" id="GO:0008239">
    <property type="term" value="F:dipeptidyl-peptidase activity"/>
    <property type="evidence" value="ECO:0007669"/>
    <property type="project" value="TreeGrafter"/>
</dbReference>
<dbReference type="AlphaFoldDB" id="C5LS48"/>
<dbReference type="InterPro" id="IPR042269">
    <property type="entry name" value="Ser_carbopepase_S28_SKS"/>
</dbReference>
<dbReference type="OrthoDB" id="1735038at2759"/>
<dbReference type="Pfam" id="PF05577">
    <property type="entry name" value="Peptidase_S28"/>
    <property type="match status" value="1"/>
</dbReference>
<evidence type="ECO:0000313" key="7">
    <source>
        <dbReference type="EMBL" id="EER00446.1"/>
    </source>
</evidence>
<evidence type="ECO:0000256" key="3">
    <source>
        <dbReference type="ARBA" id="ARBA00022729"/>
    </source>
</evidence>
<name>C5LS48_PERM5</name>
<keyword evidence="4" id="KW-0378">Hydrolase</keyword>